<comment type="caution">
    <text evidence="2">The sequence shown here is derived from an EMBL/GenBank/DDBJ whole genome shotgun (WGS) entry which is preliminary data.</text>
</comment>
<protein>
    <submittedName>
        <fullName evidence="2">Uncharacterized protein</fullName>
    </submittedName>
</protein>
<keyword evidence="1" id="KW-0812">Transmembrane</keyword>
<dbReference type="AlphaFoldDB" id="A0A415EWR8"/>
<dbReference type="RefSeq" id="WP_015509782.1">
    <property type="nucleotide sequence ID" value="NZ_CABHBI010000005.1"/>
</dbReference>
<feature type="transmembrane region" description="Helical" evidence="1">
    <location>
        <begin position="38"/>
        <end position="59"/>
    </location>
</feature>
<reference evidence="2 3" key="1">
    <citation type="submission" date="2018-08" db="EMBL/GenBank/DDBJ databases">
        <title>A genome reference for cultivated species of the human gut microbiota.</title>
        <authorList>
            <person name="Zou Y."/>
            <person name="Xue W."/>
            <person name="Luo G."/>
        </authorList>
    </citation>
    <scope>NUCLEOTIDE SEQUENCE [LARGE SCALE GENOMIC DNA]</scope>
    <source>
        <strain evidence="2 3">AF48-16</strain>
    </source>
</reference>
<evidence type="ECO:0000256" key="1">
    <source>
        <dbReference type="SAM" id="Phobius"/>
    </source>
</evidence>
<keyword evidence="1" id="KW-0472">Membrane</keyword>
<evidence type="ECO:0000313" key="2">
    <source>
        <dbReference type="EMBL" id="RHK07737.1"/>
    </source>
</evidence>
<keyword evidence="1" id="KW-1133">Transmembrane helix</keyword>
<name>A0A415EWR8_ENTCA</name>
<dbReference type="GeneID" id="15142294"/>
<sequence>MMIANRLVVFLVILLTNYACQNLAPTVKEKKPNVTTRVVFLSGIIAVAYLLSGLSFYLLLQNRFVYGNQVVTNLVSAAIIALITASLCLLIVPAKKRFLTNDLKKTTLVSVILLTIATVTQFPYTDYLTNLFVAVGMYFLFSCALSGVHTRNQIAAIPPILKGLPLDIVTLFLFYLSFSFLNGVFFNYLF</sequence>
<dbReference type="EMBL" id="QRMZ01000003">
    <property type="protein sequence ID" value="RHK07737.1"/>
    <property type="molecule type" value="Genomic_DNA"/>
</dbReference>
<feature type="transmembrane region" description="Helical" evidence="1">
    <location>
        <begin position="71"/>
        <end position="94"/>
    </location>
</feature>
<dbReference type="Proteomes" id="UP000286288">
    <property type="component" value="Unassembled WGS sequence"/>
</dbReference>
<accession>A0A415EWR8</accession>
<proteinExistence type="predicted"/>
<feature type="transmembrane region" description="Helical" evidence="1">
    <location>
        <begin position="131"/>
        <end position="148"/>
    </location>
</feature>
<feature type="transmembrane region" description="Helical" evidence="1">
    <location>
        <begin position="168"/>
        <end position="189"/>
    </location>
</feature>
<organism evidence="2 3">
    <name type="scientific">Enterococcus casseliflavus</name>
    <name type="common">Enterococcus flavescens</name>
    <dbReference type="NCBI Taxonomy" id="37734"/>
    <lineage>
        <taxon>Bacteria</taxon>
        <taxon>Bacillati</taxon>
        <taxon>Bacillota</taxon>
        <taxon>Bacilli</taxon>
        <taxon>Lactobacillales</taxon>
        <taxon>Enterococcaceae</taxon>
        <taxon>Enterococcus</taxon>
    </lineage>
</organism>
<evidence type="ECO:0000313" key="3">
    <source>
        <dbReference type="Proteomes" id="UP000286288"/>
    </source>
</evidence>
<gene>
    <name evidence="2" type="ORF">DW084_03510</name>
</gene>